<keyword evidence="1" id="KW-0812">Transmembrane</keyword>
<evidence type="ECO:0000313" key="2">
    <source>
        <dbReference type="EMBL" id="KAH7421535.1"/>
    </source>
</evidence>
<comment type="caution">
    <text evidence="2">The sequence shown here is derived from an EMBL/GenBank/DDBJ whole genome shotgun (WGS) entry which is preliminary data.</text>
</comment>
<evidence type="ECO:0000256" key="1">
    <source>
        <dbReference type="SAM" id="Phobius"/>
    </source>
</evidence>
<name>A0A8T2TJB8_CERRI</name>
<dbReference type="EMBL" id="CM035418">
    <property type="protein sequence ID" value="KAH7421535.1"/>
    <property type="molecule type" value="Genomic_DNA"/>
</dbReference>
<reference evidence="2" key="1">
    <citation type="submission" date="2021-08" db="EMBL/GenBank/DDBJ databases">
        <title>WGS assembly of Ceratopteris richardii.</title>
        <authorList>
            <person name="Marchant D.B."/>
            <person name="Chen G."/>
            <person name="Jenkins J."/>
            <person name="Shu S."/>
            <person name="Leebens-Mack J."/>
            <person name="Grimwood J."/>
            <person name="Schmutz J."/>
            <person name="Soltis P."/>
            <person name="Soltis D."/>
            <person name="Chen Z.-H."/>
        </authorList>
    </citation>
    <scope>NUCLEOTIDE SEQUENCE</scope>
    <source>
        <strain evidence="2">Whitten #5841</strain>
        <tissue evidence="2">Leaf</tissue>
    </source>
</reference>
<accession>A0A8T2TJB8</accession>
<evidence type="ECO:0000313" key="3">
    <source>
        <dbReference type="Proteomes" id="UP000825935"/>
    </source>
</evidence>
<gene>
    <name evidence="2" type="ORF">KP509_13G062700</name>
</gene>
<sequence>MPPRSYKSKLAVIKKSGDDDNFVNRAKYVVRESIQYLRSKVRAHGKKVLSRIRNWAWLVSTTVLVLYVPLMINRKWDDQAAELEKHRETLLGAQSEPLYRLR</sequence>
<dbReference type="Proteomes" id="UP000825935">
    <property type="component" value="Chromosome 13"/>
</dbReference>
<protein>
    <recommendedName>
        <fullName evidence="4">Mitochondrial import receptor subunit TOM22</fullName>
    </recommendedName>
</protein>
<dbReference type="AlphaFoldDB" id="A0A8T2TJB8"/>
<evidence type="ECO:0008006" key="4">
    <source>
        <dbReference type="Google" id="ProtNLM"/>
    </source>
</evidence>
<keyword evidence="1" id="KW-1133">Transmembrane helix</keyword>
<keyword evidence="1" id="KW-0472">Membrane</keyword>
<keyword evidence="3" id="KW-1185">Reference proteome</keyword>
<organism evidence="2 3">
    <name type="scientific">Ceratopteris richardii</name>
    <name type="common">Triangle waterfern</name>
    <dbReference type="NCBI Taxonomy" id="49495"/>
    <lineage>
        <taxon>Eukaryota</taxon>
        <taxon>Viridiplantae</taxon>
        <taxon>Streptophyta</taxon>
        <taxon>Embryophyta</taxon>
        <taxon>Tracheophyta</taxon>
        <taxon>Polypodiopsida</taxon>
        <taxon>Polypodiidae</taxon>
        <taxon>Polypodiales</taxon>
        <taxon>Pteridineae</taxon>
        <taxon>Pteridaceae</taxon>
        <taxon>Parkerioideae</taxon>
        <taxon>Ceratopteris</taxon>
    </lineage>
</organism>
<dbReference type="CDD" id="cd22884">
    <property type="entry name" value="TOM22"/>
    <property type="match status" value="1"/>
</dbReference>
<feature type="transmembrane region" description="Helical" evidence="1">
    <location>
        <begin position="55"/>
        <end position="72"/>
    </location>
</feature>
<proteinExistence type="predicted"/>